<dbReference type="PANTHER" id="PTHR21327">
    <property type="entry name" value="GTP CYCLOHYDROLASE II-RELATED"/>
    <property type="match status" value="1"/>
</dbReference>
<feature type="binding site" evidence="11">
    <location>
        <position position="289"/>
    </location>
    <ligand>
        <name>GTP</name>
        <dbReference type="ChEBI" id="CHEBI:37565"/>
    </ligand>
</feature>
<feature type="active site" description="Proton acceptor" evidence="11">
    <location>
        <position position="345"/>
    </location>
</feature>
<dbReference type="InterPro" id="IPR036144">
    <property type="entry name" value="RibA-like_sf"/>
</dbReference>
<dbReference type="EMBL" id="BAAANH010000001">
    <property type="protein sequence ID" value="GAA1749955.1"/>
    <property type="molecule type" value="Genomic_DNA"/>
</dbReference>
<evidence type="ECO:0000256" key="11">
    <source>
        <dbReference type="HAMAP-Rule" id="MF_00179"/>
    </source>
</evidence>
<dbReference type="NCBIfam" id="TIGR00506">
    <property type="entry name" value="ribB"/>
    <property type="match status" value="1"/>
</dbReference>
<feature type="binding site" evidence="11">
    <location>
        <position position="373"/>
    </location>
    <ligand>
        <name>GTP</name>
        <dbReference type="ChEBI" id="CHEBI:37565"/>
    </ligand>
</feature>
<dbReference type="PIRSF" id="PIRSF001259">
    <property type="entry name" value="RibA"/>
    <property type="match status" value="1"/>
</dbReference>
<dbReference type="InterPro" id="IPR032677">
    <property type="entry name" value="GTP_cyclohydro_II"/>
</dbReference>
<dbReference type="PANTHER" id="PTHR21327:SF47">
    <property type="entry name" value="GTP CYCLOHYDROLASE II DOMAIN-CONTAINING PROTEIN"/>
    <property type="match status" value="1"/>
</dbReference>
<feature type="active site" description="Nucleophile" evidence="11">
    <location>
        <position position="347"/>
    </location>
</feature>
<dbReference type="InterPro" id="IPR017945">
    <property type="entry name" value="DHBP_synth_RibB-like_a/b_dom"/>
</dbReference>
<dbReference type="Pfam" id="PF00925">
    <property type="entry name" value="GTP_cyclohydro2"/>
    <property type="match status" value="1"/>
</dbReference>
<feature type="binding site" evidence="11">
    <location>
        <begin position="311"/>
        <end position="313"/>
    </location>
    <ligand>
        <name>GTP</name>
        <dbReference type="ChEBI" id="CHEBI:37565"/>
    </ligand>
</feature>
<dbReference type="RefSeq" id="WP_232496851.1">
    <property type="nucleotide sequence ID" value="NZ_BAAANH010000001.1"/>
</dbReference>
<comment type="catalytic activity">
    <reaction evidence="10 11">
        <text>GTP + 4 H2O = 2,5-diamino-6-hydroxy-4-(5-phosphoribosylamino)-pyrimidine + formate + 2 phosphate + 3 H(+)</text>
        <dbReference type="Rhea" id="RHEA:23704"/>
        <dbReference type="ChEBI" id="CHEBI:15377"/>
        <dbReference type="ChEBI" id="CHEBI:15378"/>
        <dbReference type="ChEBI" id="CHEBI:15740"/>
        <dbReference type="ChEBI" id="CHEBI:37565"/>
        <dbReference type="ChEBI" id="CHEBI:43474"/>
        <dbReference type="ChEBI" id="CHEBI:58614"/>
        <dbReference type="EC" id="3.5.4.25"/>
    </reaction>
</comment>
<comment type="catalytic activity">
    <reaction evidence="1">
        <text>D-ribulose 5-phosphate = (2S)-2-hydroxy-3-oxobutyl phosphate + formate + H(+)</text>
        <dbReference type="Rhea" id="RHEA:18457"/>
        <dbReference type="ChEBI" id="CHEBI:15378"/>
        <dbReference type="ChEBI" id="CHEBI:15740"/>
        <dbReference type="ChEBI" id="CHEBI:58121"/>
        <dbReference type="ChEBI" id="CHEBI:58830"/>
        <dbReference type="EC" id="4.1.99.12"/>
    </reaction>
</comment>
<evidence type="ECO:0000313" key="14">
    <source>
        <dbReference type="Proteomes" id="UP001500506"/>
    </source>
</evidence>
<keyword evidence="14" id="KW-1185">Reference proteome</keyword>
<comment type="similarity">
    <text evidence="4">In the N-terminal section; belongs to the DHBP synthase family.</text>
</comment>
<feature type="binding site" evidence="11">
    <location>
        <position position="368"/>
    </location>
    <ligand>
        <name>GTP</name>
        <dbReference type="ChEBI" id="CHEBI:37565"/>
    </ligand>
</feature>
<dbReference type="HAMAP" id="MF_00179">
    <property type="entry name" value="RibA"/>
    <property type="match status" value="1"/>
</dbReference>
<accession>A0ABN2K7F4</accession>
<dbReference type="Gene3D" id="3.90.870.10">
    <property type="entry name" value="DHBP synthase"/>
    <property type="match status" value="1"/>
</dbReference>
<keyword evidence="8 11" id="KW-0378">Hydrolase</keyword>
<keyword evidence="7 11" id="KW-0547">Nucleotide-binding</keyword>
<feature type="binding site" evidence="11">
    <location>
        <position position="286"/>
    </location>
    <ligand>
        <name>Zn(2+)</name>
        <dbReference type="ChEBI" id="CHEBI:29105"/>
        <note>catalytic</note>
    </ligand>
</feature>
<dbReference type="Gene3D" id="3.40.50.10990">
    <property type="entry name" value="GTP cyclohydrolase II"/>
    <property type="match status" value="1"/>
</dbReference>
<feature type="binding site" evidence="11">
    <location>
        <position position="284"/>
    </location>
    <ligand>
        <name>Zn(2+)</name>
        <dbReference type="ChEBI" id="CHEBI:29105"/>
        <note>catalytic</note>
    </ligand>
</feature>
<evidence type="ECO:0000259" key="12">
    <source>
        <dbReference type="Pfam" id="PF00925"/>
    </source>
</evidence>
<evidence type="ECO:0000256" key="1">
    <source>
        <dbReference type="ARBA" id="ARBA00000141"/>
    </source>
</evidence>
<name>A0ABN2K7F4_9MICO</name>
<keyword evidence="9 11" id="KW-0342">GTP-binding</keyword>
<evidence type="ECO:0000256" key="9">
    <source>
        <dbReference type="ARBA" id="ARBA00023134"/>
    </source>
</evidence>
<dbReference type="EC" id="3.5.4.25" evidence="11"/>
<evidence type="ECO:0000256" key="10">
    <source>
        <dbReference type="ARBA" id="ARBA00049295"/>
    </source>
</evidence>
<dbReference type="NCBIfam" id="TIGR00505">
    <property type="entry name" value="ribA"/>
    <property type="match status" value="1"/>
</dbReference>
<comment type="pathway">
    <text evidence="3">Cofactor biosynthesis; riboflavin biosynthesis; 2-hydroxy-3-oxobutyl phosphate from D-ribulose 5-phosphate: step 1/1.</text>
</comment>
<organism evidence="13 14">
    <name type="scientific">Agromyces humatus</name>
    <dbReference type="NCBI Taxonomy" id="279573"/>
    <lineage>
        <taxon>Bacteria</taxon>
        <taxon>Bacillati</taxon>
        <taxon>Actinomycetota</taxon>
        <taxon>Actinomycetes</taxon>
        <taxon>Micrococcales</taxon>
        <taxon>Microbacteriaceae</taxon>
        <taxon>Agromyces</taxon>
    </lineage>
</organism>
<comment type="pathway">
    <text evidence="11">Cofactor biosynthesis; riboflavin biosynthesis; 5-amino-6-(D-ribitylamino)uracil from GTP: step 1/4.</text>
</comment>
<comment type="function">
    <text evidence="2">Catalyzes the conversion of D-ribulose 5-phosphate to formate and 3,4-dihydroxy-2-butanone 4-phosphate.</text>
</comment>
<comment type="similarity">
    <text evidence="11">Belongs to the GTP cyclohydrolase II family.</text>
</comment>
<evidence type="ECO:0000256" key="3">
    <source>
        <dbReference type="ARBA" id="ARBA00004904"/>
    </source>
</evidence>
<evidence type="ECO:0000313" key="13">
    <source>
        <dbReference type="EMBL" id="GAA1749955.1"/>
    </source>
</evidence>
<evidence type="ECO:0000256" key="7">
    <source>
        <dbReference type="ARBA" id="ARBA00022741"/>
    </source>
</evidence>
<keyword evidence="6 11" id="KW-0479">Metal-binding</keyword>
<sequence length="432" mass="46098">MSLATIPEVLDALRAGKPVIVADDEGRENEGDAIMAAQFATQEWIAWMVRHTSGYLCAPMPNSVADRLELPLMTERNEDPRSTAYTISVDAADRTTTGISASDRAHTLRVLAEPASTPDSLQRPGHILPLRAVDGGVRERAGHTEATVDLMRLAGLSPVGVIGELVEDSGEMMRLPALIALGERAGLPVTTVAALVDWLRDTGRDPWADAAAAIVPESSPVAFEVETTLPTDRGEFTVRAYRDRSTGADHVAIIAGDPAADPAGAVVRVHSECLTGEAFGSLKCECGPQLDTALDTIQRTGGVVVYLRGHEGRGIGLINKLRAYRLQEDGLDTLDANLALGLPIDARDYSAATGILADLGIDRVRLLTNNPEKVRQLEAHGIDVVERLPLVVGVVDVNTGYLETKRNRMGHTIDDQQLADAAAETLLEGHAS</sequence>
<gene>
    <name evidence="11" type="primary">ribA</name>
    <name evidence="13" type="ORF">GCM10009747_04080</name>
</gene>
<dbReference type="SUPFAM" id="SSF55821">
    <property type="entry name" value="YrdC/RibB"/>
    <property type="match status" value="1"/>
</dbReference>
<dbReference type="Proteomes" id="UP001500506">
    <property type="component" value="Unassembled WGS sequence"/>
</dbReference>
<keyword evidence="11" id="KW-0862">Zinc</keyword>
<evidence type="ECO:0000256" key="8">
    <source>
        <dbReference type="ARBA" id="ARBA00022801"/>
    </source>
</evidence>
<comment type="function">
    <text evidence="11">Catalyzes the conversion of GTP to 2,5-diamino-6-ribosylamino-4(3H)-pyrimidinone 5'-phosphate (DARP), formate and pyrophosphate.</text>
</comment>
<reference evidence="13 14" key="1">
    <citation type="journal article" date="2019" name="Int. J. Syst. Evol. Microbiol.">
        <title>The Global Catalogue of Microorganisms (GCM) 10K type strain sequencing project: providing services to taxonomists for standard genome sequencing and annotation.</title>
        <authorList>
            <consortium name="The Broad Institute Genomics Platform"/>
            <consortium name="The Broad Institute Genome Sequencing Center for Infectious Disease"/>
            <person name="Wu L."/>
            <person name="Ma J."/>
        </authorList>
    </citation>
    <scope>NUCLEOTIDE SEQUENCE [LARGE SCALE GENOMIC DNA]</scope>
    <source>
        <strain evidence="13 14">JCM 14319</strain>
    </source>
</reference>
<dbReference type="CDD" id="cd00641">
    <property type="entry name" value="GTP_cyclohydro2"/>
    <property type="match status" value="1"/>
</dbReference>
<dbReference type="Pfam" id="PF00926">
    <property type="entry name" value="DHBP_synthase"/>
    <property type="match status" value="1"/>
</dbReference>
<evidence type="ECO:0000256" key="2">
    <source>
        <dbReference type="ARBA" id="ARBA00002284"/>
    </source>
</evidence>
<feature type="domain" description="GTP cyclohydrolase II" evidence="12">
    <location>
        <begin position="225"/>
        <end position="389"/>
    </location>
</feature>
<protein>
    <recommendedName>
        <fullName evidence="11">GTP cyclohydrolase-2</fullName>
        <ecNumber evidence="11">3.5.4.25</ecNumber>
    </recommendedName>
    <alternativeName>
        <fullName evidence="11">GTP cyclohydrolase II</fullName>
    </alternativeName>
</protein>
<evidence type="ECO:0000256" key="4">
    <source>
        <dbReference type="ARBA" id="ARBA00005520"/>
    </source>
</evidence>
<dbReference type="InterPro" id="IPR000422">
    <property type="entry name" value="DHBP_synthase_RibB"/>
</dbReference>
<evidence type="ECO:0000256" key="6">
    <source>
        <dbReference type="ARBA" id="ARBA00022723"/>
    </source>
</evidence>
<feature type="binding site" evidence="11">
    <location>
        <position position="333"/>
    </location>
    <ligand>
        <name>GTP</name>
        <dbReference type="ChEBI" id="CHEBI:37565"/>
    </ligand>
</feature>
<evidence type="ECO:0000256" key="5">
    <source>
        <dbReference type="ARBA" id="ARBA00022619"/>
    </source>
</evidence>
<dbReference type="InterPro" id="IPR000926">
    <property type="entry name" value="RibA"/>
</dbReference>
<dbReference type="SUPFAM" id="SSF142695">
    <property type="entry name" value="RibA-like"/>
    <property type="match status" value="1"/>
</dbReference>
<comment type="cofactor">
    <cofactor evidence="11">
        <name>Zn(2+)</name>
        <dbReference type="ChEBI" id="CHEBI:29105"/>
    </cofactor>
    <text evidence="11">Binds 1 zinc ion per subunit.</text>
</comment>
<feature type="binding site" evidence="11">
    <location>
        <position position="273"/>
    </location>
    <ligand>
        <name>Zn(2+)</name>
        <dbReference type="ChEBI" id="CHEBI:29105"/>
        <note>catalytic</note>
    </ligand>
</feature>
<feature type="binding site" evidence="11">
    <location>
        <begin position="268"/>
        <end position="272"/>
    </location>
    <ligand>
        <name>GTP</name>
        <dbReference type="ChEBI" id="CHEBI:37565"/>
    </ligand>
</feature>
<keyword evidence="5 11" id="KW-0686">Riboflavin biosynthesis</keyword>
<dbReference type="NCBIfam" id="NF001591">
    <property type="entry name" value="PRK00393.1"/>
    <property type="match status" value="1"/>
</dbReference>
<comment type="caution">
    <text evidence="13">The sequence shown here is derived from an EMBL/GenBank/DDBJ whole genome shotgun (WGS) entry which is preliminary data.</text>
</comment>
<proteinExistence type="inferred from homology"/>